<dbReference type="InterPro" id="IPR001680">
    <property type="entry name" value="WD40_rpt"/>
</dbReference>
<dbReference type="SUPFAM" id="SSF50998">
    <property type="entry name" value="Quinoprotein alcohol dehydrogenase-like"/>
    <property type="match status" value="1"/>
</dbReference>
<evidence type="ECO:0000313" key="1">
    <source>
        <dbReference type="EMBL" id="MFD0899603.1"/>
    </source>
</evidence>
<dbReference type="RefSeq" id="WP_378296466.1">
    <property type="nucleotide sequence ID" value="NZ_JBHTJA010000004.1"/>
</dbReference>
<dbReference type="EMBL" id="JBHTJA010000004">
    <property type="protein sequence ID" value="MFD0899603.1"/>
    <property type="molecule type" value="Genomic_DNA"/>
</dbReference>
<organism evidence="1 2">
    <name type="scientific">Actinomadura sediminis</name>
    <dbReference type="NCBI Taxonomy" id="1038904"/>
    <lineage>
        <taxon>Bacteria</taxon>
        <taxon>Bacillati</taxon>
        <taxon>Actinomycetota</taxon>
        <taxon>Actinomycetes</taxon>
        <taxon>Streptosporangiales</taxon>
        <taxon>Thermomonosporaceae</taxon>
        <taxon>Actinomadura</taxon>
    </lineage>
</organism>
<keyword evidence="2" id="KW-1185">Reference proteome</keyword>
<name>A0ABW3EH14_9ACTN</name>
<evidence type="ECO:0008006" key="3">
    <source>
        <dbReference type="Google" id="ProtNLM"/>
    </source>
</evidence>
<dbReference type="InterPro" id="IPR015943">
    <property type="entry name" value="WD40/YVTN_repeat-like_dom_sf"/>
</dbReference>
<dbReference type="InterPro" id="IPR011047">
    <property type="entry name" value="Quinoprotein_ADH-like_sf"/>
</dbReference>
<reference evidence="2" key="1">
    <citation type="journal article" date="2019" name="Int. J. Syst. Evol. Microbiol.">
        <title>The Global Catalogue of Microorganisms (GCM) 10K type strain sequencing project: providing services to taxonomists for standard genome sequencing and annotation.</title>
        <authorList>
            <consortium name="The Broad Institute Genomics Platform"/>
            <consortium name="The Broad Institute Genome Sequencing Center for Infectious Disease"/>
            <person name="Wu L."/>
            <person name="Ma J."/>
        </authorList>
    </citation>
    <scope>NUCLEOTIDE SEQUENCE [LARGE SCALE GENOMIC DNA]</scope>
    <source>
        <strain evidence="2">JCM 31202</strain>
    </source>
</reference>
<dbReference type="Gene3D" id="2.130.10.10">
    <property type="entry name" value="YVTN repeat-like/Quinoprotein amine dehydrogenase"/>
    <property type="match status" value="2"/>
</dbReference>
<accession>A0ABW3EH14</accession>
<dbReference type="Proteomes" id="UP001596972">
    <property type="component" value="Unassembled WGS sequence"/>
</dbReference>
<protein>
    <recommendedName>
        <fullName evidence="3">WD40 repeat domain-containing protein</fullName>
    </recommendedName>
</protein>
<dbReference type="SMART" id="SM00320">
    <property type="entry name" value="WD40"/>
    <property type="match status" value="2"/>
</dbReference>
<comment type="caution">
    <text evidence="1">The sequence shown here is derived from an EMBL/GenBank/DDBJ whole genome shotgun (WGS) entry which is preliminary data.</text>
</comment>
<sequence>MRRSGTERRIAGSARRGRAGARAWRRLLADAARRGGEARDGVVRVARTPEHPRCGHARAHVARWWVDTRDPELRRAVLDTGATALAPPGRLVTQALLGRTGGWGEHAVPWVPGLLGDEDPAVREGAAAFCGGARGAVLDALWDLDTGPGTPLRDALLANPAPAPYPELDALWEECARGAPGPLRDALLRWGRSAAGAPLAAVTALAVGRHGSHGVPVLAAALLEDHAVADLAAEQAIARGDQAVIDAACELAIRDPERAERCRTRGLVPRDPVRRAWLFALTGQGGQRRALDPDGSLFALAYAAAPPDERARARGALLAAGDLDLVRTIVAGERRAHVTDMSGEELGYFGERLAERRAWDDLWALVRDVPLERGAALVPLFGGWRPRDEDGRRLFELYRGVTPETVRAALERFRAGPAARPPRTVFRMPAGIHHLSFSPEGCPGAPDGPLLAVACLDRTVRVLDPRTGRDVRRHGGFGAAGRVLLLGDGTVLVGTGGGAGPHRLFRCAPGGARTAHPVEGAVTSLTRTGGGGHGDGGHGEGEHGDGGGFAAVTAAGELLRGGPDGRDVTVRSLAGFGLDPRLRPRVVAAHPDTPRLAVVDRAVHLFDPAGGAAEVLHPAERPVRAAYVDADTVACAERNGSVTFLPAGGGAERTVLRCDDGCAGLATVHRGVAAADIHGRLYLLDADRPGAGGAAPPVESRPGTTCVVASPSGSLVATGHVYGELAVFDMRLRELCGVLGRPLAELLPRHADLAAAAPARAADPQVRALLDLFRAALEHRFRFDVEVGDAVRFAGGEHDIGL</sequence>
<gene>
    <name evidence="1" type="ORF">ACFQ11_04325</name>
</gene>
<evidence type="ECO:0000313" key="2">
    <source>
        <dbReference type="Proteomes" id="UP001596972"/>
    </source>
</evidence>
<proteinExistence type="predicted"/>